<name>A0ABU3QWB1_9GAMM</name>
<dbReference type="GO" id="GO:0009017">
    <property type="term" value="F:succinylglutamate desuccinylase activity"/>
    <property type="evidence" value="ECO:0007669"/>
    <property type="project" value="UniProtKB-EC"/>
</dbReference>
<protein>
    <recommendedName>
        <fullName evidence="5 6">Succinylglutamate desuccinylase</fullName>
        <ecNumber evidence="5 6">3.5.1.96</ecNumber>
    </recommendedName>
</protein>
<feature type="active site" evidence="5">
    <location>
        <position position="227"/>
    </location>
</feature>
<comment type="pathway">
    <text evidence="5">Amino-acid degradation; L-arginine degradation via AST pathway; L-glutamate and succinate from L-arginine: step 5/5.</text>
</comment>
<feature type="binding site" evidence="5">
    <location>
        <position position="66"/>
    </location>
    <ligand>
        <name>Zn(2+)</name>
        <dbReference type="ChEBI" id="CHEBI:29105"/>
    </ligand>
</feature>
<dbReference type="InterPro" id="IPR055438">
    <property type="entry name" value="AstE_AspA_cat"/>
</dbReference>
<feature type="binding site" evidence="5">
    <location>
        <position position="63"/>
    </location>
    <ligand>
        <name>Zn(2+)</name>
        <dbReference type="ChEBI" id="CHEBI:29105"/>
    </ligand>
</feature>
<feature type="domain" description="Succinylglutamate desuccinylase/Aspartoacylase catalytic" evidence="8">
    <location>
        <begin position="54"/>
        <end position="252"/>
    </location>
</feature>
<comment type="caution">
    <text evidence="9">The sequence shown here is derived from an EMBL/GenBank/DDBJ whole genome shotgun (WGS) entry which is preliminary data.</text>
</comment>
<keyword evidence="10" id="KW-1185">Reference proteome</keyword>
<proteinExistence type="inferred from homology"/>
<dbReference type="InterPro" id="IPR050178">
    <property type="entry name" value="AspA/AstE_fam"/>
</dbReference>
<evidence type="ECO:0000256" key="4">
    <source>
        <dbReference type="ARBA" id="ARBA00022833"/>
    </source>
</evidence>
<dbReference type="Pfam" id="PF04952">
    <property type="entry name" value="AstE_AspA_hybrid"/>
    <property type="match status" value="1"/>
</dbReference>
<evidence type="ECO:0000256" key="1">
    <source>
        <dbReference type="ARBA" id="ARBA00022503"/>
    </source>
</evidence>
<dbReference type="PIRSF" id="PIRSF017020">
    <property type="entry name" value="AstE"/>
    <property type="match status" value="1"/>
</dbReference>
<keyword evidence="4 5" id="KW-0862">Zinc</keyword>
<reference evidence="9 10" key="1">
    <citation type="submission" date="2023-10" db="EMBL/GenBank/DDBJ databases">
        <title>Psychrosphaera aquimaarina strain SW33 isolated from seawater.</title>
        <authorList>
            <person name="Bayburt H."/>
            <person name="Kim J.M."/>
            <person name="Choi B.J."/>
            <person name="Jeon C.O."/>
        </authorList>
    </citation>
    <scope>NUCLEOTIDE SEQUENCE [LARGE SCALE GENOMIC DNA]</scope>
    <source>
        <strain evidence="9 10">KCTC 52743</strain>
    </source>
</reference>
<dbReference type="EC" id="3.5.1.96" evidence="5 6"/>
<keyword evidence="2 5" id="KW-0479">Metal-binding</keyword>
<sequence>MNKISNNDFLALTRANEYFLTPFSIDHPQCDIDILATGVIYFCPKNIIDNQRKKAIVISCAIHGNETAPIEICNDIISDLLSNNINLQHPTLFIFGNPPAINIGERFVEENLNRLFSGMRSSDNNDYDPTLNKERVRAAELEKLVTEFYQKHPDAERTHYDLHTAIRDSAHEKFAVYPFIHGKPWHKEQFEIVRSMGVTTFLLMQKPATTFSYYSSNIHGAHSFTIELGKVRPFGENDQTKFAASKQTIINLISGQEVDIHQFDASNYQFMSVHKEVVKHNDSFKLTFSDDVANFTAFNQGDVFAIEDDVEIKADTNGEAIVFPNANVANGQRAMLTVIPVNIDNNLV</sequence>
<accession>A0ABU3QWB1</accession>
<evidence type="ECO:0000259" key="7">
    <source>
        <dbReference type="Pfam" id="PF04952"/>
    </source>
</evidence>
<keyword evidence="3 5" id="KW-0378">Hydrolase</keyword>
<keyword evidence="1 5" id="KW-0056">Arginine metabolism</keyword>
<dbReference type="Pfam" id="PF24827">
    <property type="entry name" value="AstE_AspA_cat"/>
    <property type="match status" value="1"/>
</dbReference>
<comment type="catalytic activity">
    <reaction evidence="5">
        <text>N-succinyl-L-glutamate + H2O = L-glutamate + succinate</text>
        <dbReference type="Rhea" id="RHEA:15169"/>
        <dbReference type="ChEBI" id="CHEBI:15377"/>
        <dbReference type="ChEBI" id="CHEBI:29985"/>
        <dbReference type="ChEBI" id="CHEBI:30031"/>
        <dbReference type="ChEBI" id="CHEBI:58763"/>
        <dbReference type="EC" id="3.5.1.96"/>
    </reaction>
</comment>
<gene>
    <name evidence="5 9" type="primary">astE</name>
    <name evidence="9" type="ORF">RT723_01570</name>
</gene>
<dbReference type="CDD" id="cd03855">
    <property type="entry name" value="M14_ASTE"/>
    <property type="match status" value="1"/>
</dbReference>
<evidence type="ECO:0000313" key="10">
    <source>
        <dbReference type="Proteomes" id="UP001257914"/>
    </source>
</evidence>
<evidence type="ECO:0000256" key="5">
    <source>
        <dbReference type="HAMAP-Rule" id="MF_00767"/>
    </source>
</evidence>
<feature type="domain" description="AstE/AspA barrel-sandwich hybrid" evidence="7">
    <location>
        <begin position="268"/>
        <end position="340"/>
    </location>
</feature>
<comment type="function">
    <text evidence="5">Transforms N(2)-succinylglutamate into succinate and glutamate.</text>
</comment>
<evidence type="ECO:0000259" key="8">
    <source>
        <dbReference type="Pfam" id="PF24827"/>
    </source>
</evidence>
<comment type="cofactor">
    <cofactor evidence="5">
        <name>Zn(2+)</name>
        <dbReference type="ChEBI" id="CHEBI:29105"/>
    </cofactor>
    <text evidence="5">Binds 1 zinc ion per subunit.</text>
</comment>
<dbReference type="PANTHER" id="PTHR15162:SF7">
    <property type="entry name" value="SUCCINYLGLUTAMATE DESUCCINYLASE"/>
    <property type="match status" value="1"/>
</dbReference>
<dbReference type="SUPFAM" id="SSF53187">
    <property type="entry name" value="Zn-dependent exopeptidases"/>
    <property type="match status" value="1"/>
</dbReference>
<dbReference type="NCBIfam" id="NF003706">
    <property type="entry name" value="PRK05324.1"/>
    <property type="match status" value="1"/>
</dbReference>
<evidence type="ECO:0000256" key="6">
    <source>
        <dbReference type="NCBIfam" id="TIGR03242"/>
    </source>
</evidence>
<dbReference type="EMBL" id="JAWCUA010000001">
    <property type="protein sequence ID" value="MDU0111720.1"/>
    <property type="molecule type" value="Genomic_DNA"/>
</dbReference>
<dbReference type="PANTHER" id="PTHR15162">
    <property type="entry name" value="ASPARTOACYLASE"/>
    <property type="match status" value="1"/>
</dbReference>
<evidence type="ECO:0000256" key="3">
    <source>
        <dbReference type="ARBA" id="ARBA00022801"/>
    </source>
</evidence>
<dbReference type="RefSeq" id="WP_315945617.1">
    <property type="nucleotide sequence ID" value="NZ_JAWCUA010000001.1"/>
</dbReference>
<dbReference type="InterPro" id="IPR016681">
    <property type="entry name" value="SuccinylGlu_desuccinylase"/>
</dbReference>
<dbReference type="InterPro" id="IPR007036">
    <property type="entry name" value="Aste_AspA_hybrid_dom"/>
</dbReference>
<organism evidence="9 10">
    <name type="scientific">Psychrosphaera aquimarina</name>
    <dbReference type="NCBI Taxonomy" id="2044854"/>
    <lineage>
        <taxon>Bacteria</taxon>
        <taxon>Pseudomonadati</taxon>
        <taxon>Pseudomonadota</taxon>
        <taxon>Gammaproteobacteria</taxon>
        <taxon>Alteromonadales</taxon>
        <taxon>Pseudoalteromonadaceae</taxon>
        <taxon>Psychrosphaera</taxon>
    </lineage>
</organism>
<evidence type="ECO:0000256" key="2">
    <source>
        <dbReference type="ARBA" id="ARBA00022723"/>
    </source>
</evidence>
<feature type="binding site" evidence="5">
    <location>
        <position position="163"/>
    </location>
    <ligand>
        <name>Zn(2+)</name>
        <dbReference type="ChEBI" id="CHEBI:29105"/>
    </ligand>
</feature>
<dbReference type="HAMAP" id="MF_00767">
    <property type="entry name" value="Arg_catab_AstE"/>
    <property type="match status" value="1"/>
</dbReference>
<dbReference type="Proteomes" id="UP001257914">
    <property type="component" value="Unassembled WGS sequence"/>
</dbReference>
<dbReference type="NCBIfam" id="TIGR03242">
    <property type="entry name" value="arg_catab_astE"/>
    <property type="match status" value="1"/>
</dbReference>
<dbReference type="Gene3D" id="3.40.630.10">
    <property type="entry name" value="Zn peptidases"/>
    <property type="match status" value="1"/>
</dbReference>
<comment type="similarity">
    <text evidence="5">Belongs to the AspA/AstE family. Succinylglutamate desuccinylase subfamily.</text>
</comment>
<evidence type="ECO:0000313" key="9">
    <source>
        <dbReference type="EMBL" id="MDU0111720.1"/>
    </source>
</evidence>